<accession>A0AAD8ED42</accession>
<dbReference type="EMBL" id="JASPKZ010007254">
    <property type="protein sequence ID" value="KAJ9585656.1"/>
    <property type="molecule type" value="Genomic_DNA"/>
</dbReference>
<protein>
    <submittedName>
        <fullName evidence="1">Uncharacterized protein</fullName>
    </submittedName>
</protein>
<dbReference type="Proteomes" id="UP001233999">
    <property type="component" value="Unassembled WGS sequence"/>
</dbReference>
<evidence type="ECO:0000313" key="2">
    <source>
        <dbReference type="Proteomes" id="UP001233999"/>
    </source>
</evidence>
<feature type="non-terminal residue" evidence="1">
    <location>
        <position position="88"/>
    </location>
</feature>
<keyword evidence="2" id="KW-1185">Reference proteome</keyword>
<feature type="non-terminal residue" evidence="1">
    <location>
        <position position="1"/>
    </location>
</feature>
<proteinExistence type="predicted"/>
<sequence length="88" mass="10682">ENNSVKRGREIFREDVREKKRDAFIELDTIVPNHNQPHTSIRELTEDQLLLYNITLTCERMQRPKINKIYIEINVRKKCKNNCKWENI</sequence>
<comment type="caution">
    <text evidence="1">The sequence shown here is derived from an EMBL/GenBank/DDBJ whole genome shotgun (WGS) entry which is preliminary data.</text>
</comment>
<organism evidence="1 2">
    <name type="scientific">Diploptera punctata</name>
    <name type="common">Pacific beetle cockroach</name>
    <dbReference type="NCBI Taxonomy" id="6984"/>
    <lineage>
        <taxon>Eukaryota</taxon>
        <taxon>Metazoa</taxon>
        <taxon>Ecdysozoa</taxon>
        <taxon>Arthropoda</taxon>
        <taxon>Hexapoda</taxon>
        <taxon>Insecta</taxon>
        <taxon>Pterygota</taxon>
        <taxon>Neoptera</taxon>
        <taxon>Polyneoptera</taxon>
        <taxon>Dictyoptera</taxon>
        <taxon>Blattodea</taxon>
        <taxon>Blaberoidea</taxon>
        <taxon>Blaberidae</taxon>
        <taxon>Diplopterinae</taxon>
        <taxon>Diploptera</taxon>
    </lineage>
</organism>
<name>A0AAD8ED42_DIPPU</name>
<evidence type="ECO:0000313" key="1">
    <source>
        <dbReference type="EMBL" id="KAJ9585656.1"/>
    </source>
</evidence>
<gene>
    <name evidence="1" type="ORF">L9F63_002556</name>
</gene>
<dbReference type="AlphaFoldDB" id="A0AAD8ED42"/>
<reference evidence="1" key="1">
    <citation type="journal article" date="2023" name="IScience">
        <title>Live-bearing cockroach genome reveals convergent evolutionary mechanisms linked to viviparity in insects and beyond.</title>
        <authorList>
            <person name="Fouks B."/>
            <person name="Harrison M.C."/>
            <person name="Mikhailova A.A."/>
            <person name="Marchal E."/>
            <person name="English S."/>
            <person name="Carruthers M."/>
            <person name="Jennings E.C."/>
            <person name="Chiamaka E.L."/>
            <person name="Frigard R.A."/>
            <person name="Pippel M."/>
            <person name="Attardo G.M."/>
            <person name="Benoit J.B."/>
            <person name="Bornberg-Bauer E."/>
            <person name="Tobe S.S."/>
        </authorList>
    </citation>
    <scope>NUCLEOTIDE SEQUENCE</scope>
    <source>
        <strain evidence="1">Stay&amp;Tobe</strain>
    </source>
</reference>
<reference evidence="1" key="2">
    <citation type="submission" date="2023-05" db="EMBL/GenBank/DDBJ databases">
        <authorList>
            <person name="Fouks B."/>
        </authorList>
    </citation>
    <scope>NUCLEOTIDE SEQUENCE</scope>
    <source>
        <strain evidence="1">Stay&amp;Tobe</strain>
        <tissue evidence="1">Testes</tissue>
    </source>
</reference>